<dbReference type="PANTHER" id="PTHR12714">
    <property type="entry name" value="PROTEIN-S ISOPRENYLCYSTEINE O-METHYLTRANSFERASE"/>
    <property type="match status" value="1"/>
</dbReference>
<feature type="transmembrane region" description="Helical" evidence="5">
    <location>
        <begin position="92"/>
        <end position="119"/>
    </location>
</feature>
<comment type="subcellular location">
    <subcellularLocation>
        <location evidence="1">Endomembrane system</location>
        <topology evidence="1">Multi-pass membrane protein</topology>
    </subcellularLocation>
</comment>
<feature type="transmembrane region" description="Helical" evidence="5">
    <location>
        <begin position="12"/>
        <end position="31"/>
    </location>
</feature>
<keyword evidence="7" id="KW-1185">Reference proteome</keyword>
<dbReference type="GO" id="GO:0016740">
    <property type="term" value="F:transferase activity"/>
    <property type="evidence" value="ECO:0007669"/>
    <property type="project" value="UniProtKB-ARBA"/>
</dbReference>
<accession>A0A1M7YUT6</accession>
<evidence type="ECO:0000256" key="3">
    <source>
        <dbReference type="ARBA" id="ARBA00022989"/>
    </source>
</evidence>
<dbReference type="PANTHER" id="PTHR12714:SF24">
    <property type="entry name" value="SLR1182 PROTEIN"/>
    <property type="match status" value="1"/>
</dbReference>
<organism evidence="6 7">
    <name type="scientific">Vibrio quintilis</name>
    <dbReference type="NCBI Taxonomy" id="1117707"/>
    <lineage>
        <taxon>Bacteria</taxon>
        <taxon>Pseudomonadati</taxon>
        <taxon>Pseudomonadota</taxon>
        <taxon>Gammaproteobacteria</taxon>
        <taxon>Vibrionales</taxon>
        <taxon>Vibrionaceae</taxon>
        <taxon>Vibrio</taxon>
    </lineage>
</organism>
<evidence type="ECO:0000313" key="6">
    <source>
        <dbReference type="EMBL" id="SHO56365.1"/>
    </source>
</evidence>
<keyword evidence="2 5" id="KW-0812">Transmembrane</keyword>
<keyword evidence="3 5" id="KW-1133">Transmembrane helix</keyword>
<dbReference type="Pfam" id="PF04191">
    <property type="entry name" value="PEMT"/>
    <property type="match status" value="1"/>
</dbReference>
<gene>
    <name evidence="6" type="ORF">VQ7734_02134</name>
</gene>
<evidence type="ECO:0000256" key="4">
    <source>
        <dbReference type="ARBA" id="ARBA00023136"/>
    </source>
</evidence>
<dbReference type="RefSeq" id="WP_073582269.1">
    <property type="nucleotide sequence ID" value="NZ_AP024897.1"/>
</dbReference>
<dbReference type="Gene3D" id="1.20.120.1630">
    <property type="match status" value="1"/>
</dbReference>
<evidence type="ECO:0000256" key="2">
    <source>
        <dbReference type="ARBA" id="ARBA00022692"/>
    </source>
</evidence>
<keyword evidence="4 5" id="KW-0472">Membrane</keyword>
<dbReference type="EMBL" id="FRFG01000025">
    <property type="protein sequence ID" value="SHO56365.1"/>
    <property type="molecule type" value="Genomic_DNA"/>
</dbReference>
<dbReference type="OrthoDB" id="9811969at2"/>
<evidence type="ECO:0008006" key="8">
    <source>
        <dbReference type="Google" id="ProtNLM"/>
    </source>
</evidence>
<dbReference type="STRING" id="1117707.VQ7734_02134"/>
<dbReference type="Proteomes" id="UP000184600">
    <property type="component" value="Unassembled WGS sequence"/>
</dbReference>
<name>A0A1M7YUT6_9VIBR</name>
<feature type="transmembrane region" description="Helical" evidence="5">
    <location>
        <begin position="37"/>
        <end position="61"/>
    </location>
</feature>
<evidence type="ECO:0000313" key="7">
    <source>
        <dbReference type="Proteomes" id="UP000184600"/>
    </source>
</evidence>
<dbReference type="GO" id="GO:0012505">
    <property type="term" value="C:endomembrane system"/>
    <property type="evidence" value="ECO:0007669"/>
    <property type="project" value="UniProtKB-SubCell"/>
</dbReference>
<evidence type="ECO:0000256" key="1">
    <source>
        <dbReference type="ARBA" id="ARBA00004127"/>
    </source>
</evidence>
<reference evidence="7" key="1">
    <citation type="submission" date="2016-12" db="EMBL/GenBank/DDBJ databases">
        <authorList>
            <person name="Rodrigo-Torres L."/>
            <person name="Arahal R.D."/>
            <person name="Lucena T."/>
        </authorList>
    </citation>
    <scope>NUCLEOTIDE SEQUENCE [LARGE SCALE GENOMIC DNA]</scope>
</reference>
<evidence type="ECO:0000256" key="5">
    <source>
        <dbReference type="SAM" id="Phobius"/>
    </source>
</evidence>
<protein>
    <recommendedName>
        <fullName evidence="8">Isoprenylcysteine carboxyl methyltransferase (ICMT) family protein</fullName>
    </recommendedName>
</protein>
<dbReference type="InterPro" id="IPR007318">
    <property type="entry name" value="Phopholipid_MeTrfase"/>
</dbReference>
<sequence>MNKLPLKVTPIAVFIIAAGLIWTCPEWFVWGDYPLPFRIYIVALSLILSGCFGLSALYSFFVARTTVNPLRPETASTFVCQGVYKISRNPMYLGLCILLVGFTYWLGNLAGFAFVFGFVCYMNRFQIIPEEKALETLFGEEYRVYKTQVRRWI</sequence>
<proteinExistence type="predicted"/>
<dbReference type="AlphaFoldDB" id="A0A1M7YUT6"/>